<dbReference type="InterPro" id="IPR003780">
    <property type="entry name" value="COX15/CtaA_fam"/>
</dbReference>
<evidence type="ECO:0000313" key="13">
    <source>
        <dbReference type="Proteomes" id="UP000285120"/>
    </source>
</evidence>
<keyword evidence="9 11" id="KW-0472">Membrane</keyword>
<feature type="transmembrane region" description="Helical" evidence="11">
    <location>
        <begin position="7"/>
        <end position="26"/>
    </location>
</feature>
<dbReference type="RefSeq" id="WP_245960928.1">
    <property type="nucleotide sequence ID" value="NZ_RAPK01000007.1"/>
</dbReference>
<evidence type="ECO:0000256" key="10">
    <source>
        <dbReference type="ARBA" id="ARBA00023157"/>
    </source>
</evidence>
<dbReference type="GO" id="GO:0046872">
    <property type="term" value="F:metal ion binding"/>
    <property type="evidence" value="ECO:0007669"/>
    <property type="project" value="UniProtKB-KW"/>
</dbReference>
<keyword evidence="7 11" id="KW-0408">Iron</keyword>
<feature type="transmembrane region" description="Helical" evidence="11">
    <location>
        <begin position="161"/>
        <end position="179"/>
    </location>
</feature>
<feature type="transmembrane region" description="Helical" evidence="11">
    <location>
        <begin position="121"/>
        <end position="141"/>
    </location>
</feature>
<comment type="caution">
    <text evidence="12">The sequence shown here is derived from an EMBL/GenBank/DDBJ whole genome shotgun (WGS) entry which is preliminary data.</text>
</comment>
<comment type="subunit">
    <text evidence="11">Interacts with CtaB.</text>
</comment>
<evidence type="ECO:0000256" key="7">
    <source>
        <dbReference type="ARBA" id="ARBA00023004"/>
    </source>
</evidence>
<dbReference type="Proteomes" id="UP000285120">
    <property type="component" value="Unassembled WGS sequence"/>
</dbReference>
<name>A0A419V6L7_9BACL</name>
<evidence type="ECO:0000256" key="11">
    <source>
        <dbReference type="HAMAP-Rule" id="MF_01664"/>
    </source>
</evidence>
<sequence>MNNIGLKVFGVFTSIGMLIVLIQGSLVTKTGSGEGCGATWPLCFGEVIPDSPALETIIEYSHRLWSGLMGLFVIILAVWAWKKLPHLRETKFMALMAVLFIVFQGMMGAGAVIWGNSSLVLALHFGISTISFATVVLLTILAFENKKNAPAPTVSKGYRNYLLFVIIYCYAVIYTGAYVKHTDATYACEGFPLCNNQIIPDISGALGFQIGIHFAHRVFATILFIFIAILMIWTIRRFASSASLKTASILVFALTIVQIAAGISVVYVTAYLASALTHAITVTFLFTTLGYMVMIATRKPAVGRHYK</sequence>
<keyword evidence="3 11" id="KW-0812">Transmembrane</keyword>
<keyword evidence="6 11" id="KW-0560">Oxidoreductase</keyword>
<keyword evidence="8 11" id="KW-0350">Heme biosynthesis</keyword>
<dbReference type="Pfam" id="PF02628">
    <property type="entry name" value="COX15-CtaA"/>
    <property type="match status" value="1"/>
</dbReference>
<evidence type="ECO:0000256" key="4">
    <source>
        <dbReference type="ARBA" id="ARBA00022723"/>
    </source>
</evidence>
<dbReference type="AlphaFoldDB" id="A0A419V6L7"/>
<dbReference type="GO" id="GO:0006784">
    <property type="term" value="P:heme A biosynthetic process"/>
    <property type="evidence" value="ECO:0007669"/>
    <property type="project" value="UniProtKB-UniRule"/>
</dbReference>
<accession>A0A419V6L7</accession>
<dbReference type="EMBL" id="RAPK01000007">
    <property type="protein sequence ID" value="RKD75491.1"/>
    <property type="molecule type" value="Genomic_DNA"/>
</dbReference>
<dbReference type="EC" id="1.17.99.9" evidence="11"/>
<dbReference type="GO" id="GO:0005886">
    <property type="term" value="C:plasma membrane"/>
    <property type="evidence" value="ECO:0007669"/>
    <property type="project" value="UniProtKB-SubCell"/>
</dbReference>
<comment type="similarity">
    <text evidence="11">Belongs to the COX15/CtaA family. Type 1 subfamily.</text>
</comment>
<evidence type="ECO:0000256" key="6">
    <source>
        <dbReference type="ARBA" id="ARBA00023002"/>
    </source>
</evidence>
<feature type="binding site" description="axial binding residue" evidence="11">
    <location>
        <position position="278"/>
    </location>
    <ligand>
        <name>heme</name>
        <dbReference type="ChEBI" id="CHEBI:30413"/>
    </ligand>
    <ligandPart>
        <name>Fe</name>
        <dbReference type="ChEBI" id="CHEBI:18248"/>
    </ligandPart>
</feature>
<keyword evidence="5 11" id="KW-1133">Transmembrane helix</keyword>
<evidence type="ECO:0000256" key="5">
    <source>
        <dbReference type="ARBA" id="ARBA00022989"/>
    </source>
</evidence>
<keyword evidence="13" id="KW-1185">Reference proteome</keyword>
<comment type="cofactor">
    <cofactor evidence="11">
        <name>heme b</name>
        <dbReference type="ChEBI" id="CHEBI:60344"/>
    </cofactor>
</comment>
<proteinExistence type="inferred from homology"/>
<dbReference type="UniPathway" id="UPA00269">
    <property type="reaction ID" value="UER00713"/>
</dbReference>
<evidence type="ECO:0000256" key="8">
    <source>
        <dbReference type="ARBA" id="ARBA00023133"/>
    </source>
</evidence>
<dbReference type="InterPro" id="IPR023755">
    <property type="entry name" value="HemeA_Synthase_type1"/>
</dbReference>
<feature type="transmembrane region" description="Helical" evidence="11">
    <location>
        <begin position="276"/>
        <end position="297"/>
    </location>
</feature>
<keyword evidence="4 11" id="KW-0479">Metal-binding</keyword>
<feature type="transmembrane region" description="Helical" evidence="11">
    <location>
        <begin position="214"/>
        <end position="235"/>
    </location>
</feature>
<evidence type="ECO:0000313" key="12">
    <source>
        <dbReference type="EMBL" id="RKD75491.1"/>
    </source>
</evidence>
<keyword evidence="2 11" id="KW-1003">Cell membrane</keyword>
<dbReference type="InterPro" id="IPR050450">
    <property type="entry name" value="COX15/CtaA_HemeA_synthase"/>
</dbReference>
<reference evidence="12 13" key="1">
    <citation type="submission" date="2018-09" db="EMBL/GenBank/DDBJ databases">
        <title>Genomic Encyclopedia of Archaeal and Bacterial Type Strains, Phase II (KMG-II): from individual species to whole genera.</title>
        <authorList>
            <person name="Goeker M."/>
        </authorList>
    </citation>
    <scope>NUCLEOTIDE SEQUENCE [LARGE SCALE GENOMIC DNA]</scope>
    <source>
        <strain evidence="12 13">DSM 17008</strain>
    </source>
</reference>
<keyword evidence="10" id="KW-1015">Disulfide bond</keyword>
<feature type="binding site" description="axial binding residue" evidence="11">
    <location>
        <position position="216"/>
    </location>
    <ligand>
        <name>heme</name>
        <dbReference type="ChEBI" id="CHEBI:30413"/>
    </ligand>
    <ligandPart>
        <name>Fe</name>
        <dbReference type="ChEBI" id="CHEBI:18248"/>
    </ligandPart>
</feature>
<comment type="pathway">
    <text evidence="11">Porphyrin-containing compound metabolism; heme A biosynthesis; heme A from heme O: step 1/1.</text>
</comment>
<dbReference type="PANTHER" id="PTHR35457:SF1">
    <property type="entry name" value="HEME A SYNTHASE"/>
    <property type="match status" value="1"/>
</dbReference>
<feature type="transmembrane region" description="Helical" evidence="11">
    <location>
        <begin position="64"/>
        <end position="81"/>
    </location>
</feature>
<feature type="transmembrane region" description="Helical" evidence="11">
    <location>
        <begin position="93"/>
        <end position="115"/>
    </location>
</feature>
<evidence type="ECO:0000256" key="1">
    <source>
        <dbReference type="ARBA" id="ARBA00004141"/>
    </source>
</evidence>
<dbReference type="GO" id="GO:0120547">
    <property type="term" value="F:heme A synthase activity"/>
    <property type="evidence" value="ECO:0007669"/>
    <property type="project" value="UniProtKB-EC"/>
</dbReference>
<dbReference type="HAMAP" id="MF_01664">
    <property type="entry name" value="HemeA_synth_type1"/>
    <property type="match status" value="1"/>
</dbReference>
<organism evidence="12 13">
    <name type="scientific">Sinobaca qinghaiensis</name>
    <dbReference type="NCBI Taxonomy" id="342944"/>
    <lineage>
        <taxon>Bacteria</taxon>
        <taxon>Bacillati</taxon>
        <taxon>Bacillota</taxon>
        <taxon>Bacilli</taxon>
        <taxon>Bacillales</taxon>
        <taxon>Sporolactobacillaceae</taxon>
        <taxon>Sinobaca</taxon>
    </lineage>
</organism>
<evidence type="ECO:0000256" key="9">
    <source>
        <dbReference type="ARBA" id="ARBA00023136"/>
    </source>
</evidence>
<comment type="catalytic activity">
    <reaction evidence="11">
        <text>Fe(II)-heme o + 2 A + H2O = Fe(II)-heme a + 2 AH2</text>
        <dbReference type="Rhea" id="RHEA:63388"/>
        <dbReference type="ChEBI" id="CHEBI:13193"/>
        <dbReference type="ChEBI" id="CHEBI:15377"/>
        <dbReference type="ChEBI" id="CHEBI:17499"/>
        <dbReference type="ChEBI" id="CHEBI:60530"/>
        <dbReference type="ChEBI" id="CHEBI:61715"/>
        <dbReference type="EC" id="1.17.99.9"/>
    </reaction>
</comment>
<comment type="subcellular location">
    <subcellularLocation>
        <location evidence="11">Cell membrane</location>
        <topology evidence="11">Multi-pass membrane protein</topology>
    </subcellularLocation>
    <subcellularLocation>
        <location evidence="1">Membrane</location>
        <topology evidence="1">Multi-pass membrane protein</topology>
    </subcellularLocation>
</comment>
<gene>
    <name evidence="11" type="primary">ctaA</name>
    <name evidence="12" type="ORF">ATL39_1190</name>
</gene>
<evidence type="ECO:0000256" key="3">
    <source>
        <dbReference type="ARBA" id="ARBA00022692"/>
    </source>
</evidence>
<dbReference type="PANTHER" id="PTHR35457">
    <property type="entry name" value="HEME A SYNTHASE"/>
    <property type="match status" value="1"/>
</dbReference>
<protein>
    <recommendedName>
        <fullName evidence="11">Heme A synthase</fullName>
        <shortName evidence="11">HAS</shortName>
        <ecNumber evidence="11">1.17.99.9</ecNumber>
    </recommendedName>
    <alternativeName>
        <fullName evidence="11">Cytochrome aa3-controlling protein</fullName>
    </alternativeName>
</protein>
<feature type="transmembrane region" description="Helical" evidence="11">
    <location>
        <begin position="247"/>
        <end position="270"/>
    </location>
</feature>
<comment type="function">
    <text evidence="11">Catalyzes the conversion of heme O to heme A by two successive hydroxylations of the methyl group at C8. The first hydroxylation forms heme I, the second hydroxylation results in an unstable dihydroxymethyl group, which spontaneously dehydrates, resulting in the formyl group of heme A.</text>
</comment>
<evidence type="ECO:0000256" key="2">
    <source>
        <dbReference type="ARBA" id="ARBA00022475"/>
    </source>
</evidence>